<dbReference type="PANTHER" id="PTHR12039">
    <property type="entry name" value="NICOTINAMIDE MONONUCLEOTIDE ADENYLYLTRANSFERASE"/>
    <property type="match status" value="1"/>
</dbReference>
<comment type="caution">
    <text evidence="4">The sequence shown here is derived from an EMBL/GenBank/DDBJ whole genome shotgun (WGS) entry which is preliminary data.</text>
</comment>
<keyword evidence="5" id="KW-1185">Reference proteome</keyword>
<dbReference type="Proteomes" id="UP000663877">
    <property type="component" value="Unassembled WGS sequence"/>
</dbReference>
<evidence type="ECO:0000313" key="3">
    <source>
        <dbReference type="EMBL" id="CAF1611794.1"/>
    </source>
</evidence>
<dbReference type="PANTHER" id="PTHR12039:SF0">
    <property type="entry name" value="NICOTINAMIDE-NUCLEOTIDE ADENYLYLTRANSFERASE"/>
    <property type="match status" value="1"/>
</dbReference>
<sequence>MKRCDEYQAWTYPYNCVLLTTGSMNPIHRSHINNLELVKNYLEQSSPRWNVLAGYLSPTHDAYVRGKLGKATIPGRDRCDLCELAIEEHERQTETLHWLSVSRAEVEYHSGFVDFGPTTEALRQYLNSVLLASIRFLENPSIMENYTIVWLDTNASDPESSFRTKLGKAQIFTDVDDCIKFIKSHSNKSTYLIVSGSLAKLVVPEVYDCSNLLGIFLFCGSVATYAEWAMDYCDKLMIFDHGDDLLVRLWRDLESNLREQATLHLRYAEEYKQRALQYKQRPCG</sequence>
<dbReference type="EMBL" id="CAJNOI010001202">
    <property type="protein sequence ID" value="CAF1393150.1"/>
    <property type="molecule type" value="Genomic_DNA"/>
</dbReference>
<name>A0A816E1T4_9BILA</name>
<organism evidence="4 5">
    <name type="scientific">Adineta steineri</name>
    <dbReference type="NCBI Taxonomy" id="433720"/>
    <lineage>
        <taxon>Eukaryota</taxon>
        <taxon>Metazoa</taxon>
        <taxon>Spiralia</taxon>
        <taxon>Gnathifera</taxon>
        <taxon>Rotifera</taxon>
        <taxon>Eurotatoria</taxon>
        <taxon>Bdelloidea</taxon>
        <taxon>Adinetida</taxon>
        <taxon>Adinetidae</taxon>
        <taxon>Adineta</taxon>
    </lineage>
</organism>
<reference evidence="4" key="1">
    <citation type="submission" date="2021-02" db="EMBL/GenBank/DDBJ databases">
        <authorList>
            <person name="Nowell W R."/>
        </authorList>
    </citation>
    <scope>NUCLEOTIDE SEQUENCE</scope>
</reference>
<dbReference type="EMBL" id="CAJNOI010003176">
    <property type="protein sequence ID" value="CAF1508285.1"/>
    <property type="molecule type" value="Genomic_DNA"/>
</dbReference>
<evidence type="ECO:0000313" key="1">
    <source>
        <dbReference type="EMBL" id="CAF1393150.1"/>
    </source>
</evidence>
<dbReference type="InterPro" id="IPR051182">
    <property type="entry name" value="Euk_NMN_adenylyltrnsfrase"/>
</dbReference>
<evidence type="ECO:0000313" key="5">
    <source>
        <dbReference type="Proteomes" id="UP000663832"/>
    </source>
</evidence>
<dbReference type="EMBL" id="CAJNOM010001535">
    <property type="protein sequence ID" value="CAF1611794.1"/>
    <property type="molecule type" value="Genomic_DNA"/>
</dbReference>
<evidence type="ECO:0008006" key="6">
    <source>
        <dbReference type="Google" id="ProtNLM"/>
    </source>
</evidence>
<protein>
    <recommendedName>
        <fullName evidence="6">Cytidyltransferase-like domain-containing protein</fullName>
    </recommendedName>
</protein>
<dbReference type="AlphaFoldDB" id="A0A816E1T4"/>
<accession>A0A816E1T4</accession>
<dbReference type="OrthoDB" id="422187at2759"/>
<dbReference type="InterPro" id="IPR014729">
    <property type="entry name" value="Rossmann-like_a/b/a_fold"/>
</dbReference>
<dbReference type="Proteomes" id="UP000663832">
    <property type="component" value="Unassembled WGS sequence"/>
</dbReference>
<dbReference type="GO" id="GO:0009435">
    <property type="term" value="P:NAD+ biosynthetic process"/>
    <property type="evidence" value="ECO:0007669"/>
    <property type="project" value="TreeGrafter"/>
</dbReference>
<dbReference type="Gene3D" id="3.40.50.620">
    <property type="entry name" value="HUPs"/>
    <property type="match status" value="1"/>
</dbReference>
<evidence type="ECO:0000313" key="4">
    <source>
        <dbReference type="EMBL" id="CAF1646521.1"/>
    </source>
</evidence>
<proteinExistence type="predicted"/>
<dbReference type="GO" id="GO:0000309">
    <property type="term" value="F:nicotinamide-nucleotide adenylyltransferase activity"/>
    <property type="evidence" value="ECO:0007669"/>
    <property type="project" value="TreeGrafter"/>
</dbReference>
<dbReference type="GO" id="GO:0004515">
    <property type="term" value="F:nicotinate-nucleotide adenylyltransferase activity"/>
    <property type="evidence" value="ECO:0007669"/>
    <property type="project" value="TreeGrafter"/>
</dbReference>
<evidence type="ECO:0000313" key="2">
    <source>
        <dbReference type="EMBL" id="CAF1508285.1"/>
    </source>
</evidence>
<gene>
    <name evidence="1" type="ORF">BJG266_LOCUS37231</name>
    <name evidence="2" type="ORF">BJG266_LOCUS43571</name>
    <name evidence="3" type="ORF">QVE165_LOCUS54165</name>
    <name evidence="4" type="ORF">QVE165_LOCUS60503</name>
</gene>
<dbReference type="EMBL" id="CAJNOM010003523">
    <property type="protein sequence ID" value="CAF1646521.1"/>
    <property type="molecule type" value="Genomic_DNA"/>
</dbReference>
<dbReference type="SUPFAM" id="SSF52374">
    <property type="entry name" value="Nucleotidylyl transferase"/>
    <property type="match status" value="1"/>
</dbReference>